<organism evidence="1 2">
    <name type="scientific">Clostridium algidicarnis DSM 15099</name>
    <dbReference type="NCBI Taxonomy" id="1121295"/>
    <lineage>
        <taxon>Bacteria</taxon>
        <taxon>Bacillati</taxon>
        <taxon>Bacillota</taxon>
        <taxon>Clostridia</taxon>
        <taxon>Eubacteriales</taxon>
        <taxon>Clostridiaceae</taxon>
        <taxon>Clostridium</taxon>
    </lineage>
</organism>
<evidence type="ECO:0000313" key="2">
    <source>
        <dbReference type="Proteomes" id="UP000239863"/>
    </source>
</evidence>
<name>A0A2S6FZN8_9CLOT</name>
<sequence>MEKSIIDVWNNSKMFNYVRSIGVCAECEICNLYKNNNCSGGCPVSSKYFTGTFEGKDEFCYIGG</sequence>
<dbReference type="EMBL" id="PTIS01000003">
    <property type="protein sequence ID" value="PPK49051.1"/>
    <property type="molecule type" value="Genomic_DNA"/>
</dbReference>
<proteinExistence type="predicted"/>
<dbReference type="Proteomes" id="UP000239863">
    <property type="component" value="Unassembled WGS sequence"/>
</dbReference>
<evidence type="ECO:0000313" key="1">
    <source>
        <dbReference type="EMBL" id="PPK49051.1"/>
    </source>
</evidence>
<comment type="caution">
    <text evidence="1">The sequence shown here is derived from an EMBL/GenBank/DDBJ whole genome shotgun (WGS) entry which is preliminary data.</text>
</comment>
<reference evidence="1 2" key="1">
    <citation type="submission" date="2018-02" db="EMBL/GenBank/DDBJ databases">
        <title>Genomic Encyclopedia of Archaeal and Bacterial Type Strains, Phase II (KMG-II): from individual species to whole genera.</title>
        <authorList>
            <person name="Goeker M."/>
        </authorList>
    </citation>
    <scope>NUCLEOTIDE SEQUENCE [LARGE SCALE GENOMIC DNA]</scope>
    <source>
        <strain evidence="1 2">DSM 15099</strain>
    </source>
</reference>
<accession>A0A2S6FZN8</accession>
<gene>
    <name evidence="1" type="ORF">BD821_103181</name>
</gene>
<dbReference type="AlphaFoldDB" id="A0A2S6FZN8"/>
<protein>
    <submittedName>
        <fullName evidence="1">Radical SAM protein with 4Fe4S-binding SPASM domain</fullName>
    </submittedName>
</protein>